<dbReference type="CDD" id="cd04485">
    <property type="entry name" value="DnaE_OBF"/>
    <property type="match status" value="1"/>
</dbReference>
<dbReference type="Pfam" id="PF17657">
    <property type="entry name" value="DNA_pol3_finger"/>
    <property type="match status" value="1"/>
</dbReference>
<dbReference type="Proteomes" id="UP000064189">
    <property type="component" value="Unassembled WGS sequence"/>
</dbReference>
<organism evidence="12 13">
    <name type="scientific">Peribacillus simplex</name>
    <dbReference type="NCBI Taxonomy" id="1478"/>
    <lineage>
        <taxon>Bacteria</taxon>
        <taxon>Bacillati</taxon>
        <taxon>Bacillota</taxon>
        <taxon>Bacilli</taxon>
        <taxon>Bacillales</taxon>
        <taxon>Bacillaceae</taxon>
        <taxon>Peribacillus</taxon>
    </lineage>
</organism>
<comment type="caution">
    <text evidence="12">The sequence shown here is derived from an EMBL/GenBank/DDBJ whole genome shotgun (WGS) entry which is preliminary data.</text>
</comment>
<evidence type="ECO:0000313" key="12">
    <source>
        <dbReference type="EMBL" id="KWW20133.1"/>
    </source>
</evidence>
<keyword evidence="13" id="KW-1185">Reference proteome</keyword>
<feature type="domain" description="Polymerase/histidinol phosphatase N-terminal" evidence="11">
    <location>
        <begin position="16"/>
        <end position="83"/>
    </location>
</feature>
<evidence type="ECO:0000256" key="1">
    <source>
        <dbReference type="ARBA" id="ARBA00004496"/>
    </source>
</evidence>
<dbReference type="GO" id="GO:0006260">
    <property type="term" value="P:DNA replication"/>
    <property type="evidence" value="ECO:0007669"/>
    <property type="project" value="UniProtKB-KW"/>
</dbReference>
<evidence type="ECO:0000256" key="8">
    <source>
        <dbReference type="ARBA" id="ARBA00022932"/>
    </source>
</evidence>
<dbReference type="NCBIfam" id="TIGR00594">
    <property type="entry name" value="polc"/>
    <property type="match status" value="1"/>
</dbReference>
<dbReference type="SUPFAM" id="SSF160975">
    <property type="entry name" value="AF1531-like"/>
    <property type="match status" value="1"/>
</dbReference>
<evidence type="ECO:0000256" key="10">
    <source>
        <dbReference type="ARBA" id="ARBA00049244"/>
    </source>
</evidence>
<dbReference type="GO" id="GO:0008408">
    <property type="term" value="F:3'-5' exonuclease activity"/>
    <property type="evidence" value="ECO:0007669"/>
    <property type="project" value="InterPro"/>
</dbReference>
<dbReference type="AlphaFoldDB" id="A0A109MYM2"/>
<keyword evidence="8" id="KW-0239">DNA-directed DNA polymerase</keyword>
<evidence type="ECO:0000259" key="11">
    <source>
        <dbReference type="SMART" id="SM00481"/>
    </source>
</evidence>
<dbReference type="EC" id="2.7.7.7" evidence="3"/>
<dbReference type="PANTHER" id="PTHR32294:SF0">
    <property type="entry name" value="DNA POLYMERASE III SUBUNIT ALPHA"/>
    <property type="match status" value="1"/>
</dbReference>
<dbReference type="GO" id="GO:0005737">
    <property type="term" value="C:cytoplasm"/>
    <property type="evidence" value="ECO:0007669"/>
    <property type="project" value="UniProtKB-SubCell"/>
</dbReference>
<dbReference type="Pfam" id="PF02811">
    <property type="entry name" value="PHP"/>
    <property type="match status" value="1"/>
</dbReference>
<dbReference type="InterPro" id="IPR004365">
    <property type="entry name" value="NA-bd_OB_tRNA"/>
</dbReference>
<dbReference type="SUPFAM" id="SSF89550">
    <property type="entry name" value="PHP domain-like"/>
    <property type="match status" value="1"/>
</dbReference>
<evidence type="ECO:0000256" key="6">
    <source>
        <dbReference type="ARBA" id="ARBA00022695"/>
    </source>
</evidence>
<accession>A0A109MYM2</accession>
<evidence type="ECO:0000256" key="5">
    <source>
        <dbReference type="ARBA" id="ARBA00022679"/>
    </source>
</evidence>
<comment type="function">
    <text evidence="9">DNA polymerase III is a complex, multichain enzyme responsible for most of the replicative synthesis in bacteria. This DNA polymerase also exhibits 3' to 5' exonuclease activity. The alpha chain is the DNA polymerase.</text>
</comment>
<keyword evidence="6 12" id="KW-0548">Nucleotidyltransferase</keyword>
<proteinExistence type="inferred from homology"/>
<evidence type="ECO:0000256" key="7">
    <source>
        <dbReference type="ARBA" id="ARBA00022705"/>
    </source>
</evidence>
<dbReference type="SMART" id="SM00481">
    <property type="entry name" value="POLIIIAc"/>
    <property type="match status" value="1"/>
</dbReference>
<dbReference type="GO" id="GO:0003887">
    <property type="term" value="F:DNA-directed DNA polymerase activity"/>
    <property type="evidence" value="ECO:0007669"/>
    <property type="project" value="UniProtKB-KW"/>
</dbReference>
<dbReference type="Gene3D" id="3.20.20.140">
    <property type="entry name" value="Metal-dependent hydrolases"/>
    <property type="match status" value="1"/>
</dbReference>
<comment type="catalytic activity">
    <reaction evidence="10">
        <text>DNA(n) + a 2'-deoxyribonucleoside 5'-triphosphate = DNA(n+1) + diphosphate</text>
        <dbReference type="Rhea" id="RHEA:22508"/>
        <dbReference type="Rhea" id="RHEA-COMP:17339"/>
        <dbReference type="Rhea" id="RHEA-COMP:17340"/>
        <dbReference type="ChEBI" id="CHEBI:33019"/>
        <dbReference type="ChEBI" id="CHEBI:61560"/>
        <dbReference type="ChEBI" id="CHEBI:173112"/>
        <dbReference type="EC" id="2.7.7.7"/>
    </reaction>
</comment>
<dbReference type="InterPro" id="IPR029460">
    <property type="entry name" value="DNAPol_HHH"/>
</dbReference>
<dbReference type="GO" id="GO:0003676">
    <property type="term" value="F:nucleic acid binding"/>
    <property type="evidence" value="ECO:0007669"/>
    <property type="project" value="InterPro"/>
</dbReference>
<name>A0A109MYM2_9BACI</name>
<protein>
    <recommendedName>
        <fullName evidence="4">DNA polymerase III subunit alpha</fullName>
        <ecNumber evidence="3">2.7.7.7</ecNumber>
    </recommendedName>
</protein>
<keyword evidence="5 12" id="KW-0808">Transferase</keyword>
<evidence type="ECO:0000256" key="2">
    <source>
        <dbReference type="ARBA" id="ARBA00009496"/>
    </source>
</evidence>
<gene>
    <name evidence="12" type="primary">dnaE</name>
    <name evidence="12" type="ORF">AS888_06370</name>
</gene>
<evidence type="ECO:0000256" key="4">
    <source>
        <dbReference type="ARBA" id="ARBA00019114"/>
    </source>
</evidence>
<dbReference type="Gene3D" id="1.10.10.1600">
    <property type="entry name" value="Bacterial DNA polymerase III alpha subunit, thumb domain"/>
    <property type="match status" value="1"/>
</dbReference>
<evidence type="ECO:0000256" key="9">
    <source>
        <dbReference type="ARBA" id="ARBA00025611"/>
    </source>
</evidence>
<dbReference type="InterPro" id="IPR004013">
    <property type="entry name" value="PHP_dom"/>
</dbReference>
<dbReference type="PANTHER" id="PTHR32294">
    <property type="entry name" value="DNA POLYMERASE III SUBUNIT ALPHA"/>
    <property type="match status" value="1"/>
</dbReference>
<evidence type="ECO:0000256" key="3">
    <source>
        <dbReference type="ARBA" id="ARBA00012417"/>
    </source>
</evidence>
<dbReference type="Pfam" id="PF14579">
    <property type="entry name" value="HHH_6"/>
    <property type="match status" value="1"/>
</dbReference>
<evidence type="ECO:0000313" key="13">
    <source>
        <dbReference type="Proteomes" id="UP000064189"/>
    </source>
</evidence>
<comment type="subcellular location">
    <subcellularLocation>
        <location evidence="1">Cytoplasm</location>
    </subcellularLocation>
</comment>
<dbReference type="NCBIfam" id="NF004226">
    <property type="entry name" value="PRK05673.1"/>
    <property type="match status" value="1"/>
</dbReference>
<dbReference type="EMBL" id="LNNH01000019">
    <property type="protein sequence ID" value="KWW20133.1"/>
    <property type="molecule type" value="Genomic_DNA"/>
</dbReference>
<comment type="similarity">
    <text evidence="2">Belongs to the DNA polymerase type-C family. DnaE subfamily.</text>
</comment>
<dbReference type="Pfam" id="PF01336">
    <property type="entry name" value="tRNA_anti-codon"/>
    <property type="match status" value="1"/>
</dbReference>
<dbReference type="InterPro" id="IPR004805">
    <property type="entry name" value="DnaE2/DnaE/PolC"/>
</dbReference>
<dbReference type="InterPro" id="IPR011708">
    <property type="entry name" value="DNA_pol3_alpha_NTPase_dom"/>
</dbReference>
<dbReference type="Gene3D" id="1.10.150.870">
    <property type="match status" value="1"/>
</dbReference>
<dbReference type="InterPro" id="IPR040982">
    <property type="entry name" value="DNA_pol3_finger"/>
</dbReference>
<dbReference type="InterPro" id="IPR041931">
    <property type="entry name" value="DNA_pol3_alpha_thumb_dom"/>
</dbReference>
<dbReference type="Pfam" id="PF07733">
    <property type="entry name" value="DNA_pol3_alpha"/>
    <property type="match status" value="1"/>
</dbReference>
<dbReference type="InterPro" id="IPR003141">
    <property type="entry name" value="Pol/His_phosphatase_N"/>
</dbReference>
<reference evidence="12 13" key="1">
    <citation type="submission" date="2015-11" db="EMBL/GenBank/DDBJ databases">
        <title>Genome Sequence of Bacillus simplex strain VanAntwerpen2.</title>
        <authorList>
            <person name="Couger M.B."/>
        </authorList>
    </citation>
    <scope>NUCLEOTIDE SEQUENCE [LARGE SCALE GENOMIC DNA]</scope>
    <source>
        <strain evidence="12 13">VanAntwerpen02</strain>
    </source>
</reference>
<dbReference type="InterPro" id="IPR016195">
    <property type="entry name" value="Pol/histidinol_Pase-like"/>
</dbReference>
<keyword evidence="7" id="KW-0235">DNA replication</keyword>
<sequence>MKETCLTKVGEKNVYTHLHIQSGYSLLTSTVKITELVAKAKADGCTSLALTDRNVMYGSVYFYKECKRQGIKPIIGILADVLDEWEAAHGLLLLAKNLQGYQNLLKISSAIKTKSPSGIPMNWLKGYSKGLIAITPGAGGEIETLLKEERPEEAQQAARKFQQIFGADNFYASIQRLSIANEEEGNEAISLLAKELGIKVVATNPVYYLNESDALAQEVLLAIGNGDKLADEAHTVLESKQYYLKSRKQMAELFHDRPDALENTLVIAGQCNLDIPFHRSLLPKYPTEAGMTAEEMLEAVCFDGLKKRLPEPPIQYEERLRYELDVITKMKFSDYFLIVWDFMKFAKDQQILTGPGRGSAAGSMVAYVLSITDVDPIEHSLLFERFLNPERVSMPDIDIDFPDNRREEVIAYVAKKYGEYHVAQIITFGTLAAKAALRDTGRVFGLNSKEQEAVSKMIPNRLGITLPEAFKESKRLRDFVNESNLNQKLFQTALLLEGLPRHTSTHAAGIVISDQALTEHIPISGGHEGIHLTQYPMDLLEELGLLKMDFLGLRNLTLIDNIIKNIQKGTGRKLDLSQIPMDDPETLALLGRGETTGVFQFESDGIRKVLVKLKPNRFEDIVAVNALYRPGPMENIPLFIERKHGLAPIDYLHEDLRDILEPTYGVIVYQEQIMQIASRLAGFSLGEADLLRRAVSKKKKDVLDEERQHFVSGALQQGYSEKTADEIYSLIVRFANYGFNRSHAVAYSVIAYQLGYLKTHYPEYFMAALMTSVIGNDEKVAQYIREAKKKGIAVLAPSINRSGYPFIPEKEGIRFSLGAIKGIGGTVLKEIFAARRQKKFEDLFDFCLRVSGKIVNRKVLEALVNSGAFDEFGEDRATLLASLDVAISHTELVNPDDDLFDMFSDGEFSLKPKYNHVDPIPIEDKLALEKNALGLYLSNHPVTGYRELFQYFGCLSIDEATNKKESKILLGAYITSVKTIRTKKGDVMAFLSVSDEEGDIEAVAFPNVYKLHSAELSHGQVIMLQGTLEERDGKNQLLIKSVYPLEKVKQMKEEKNGTIFLKVEADKQTNDTLQKIKKILLQHGGETKVMLFYERENRYVQLSYWDWVNPTDSLLQALIDMVGKGNVVYKKE</sequence>